<keyword evidence="1" id="KW-0732">Signal</keyword>
<name>A0A1N6NII4_AQUAC</name>
<organism evidence="2 3">
    <name type="scientific">Aquipseudomonas alcaligenes</name>
    <name type="common">Pseudomonas alcaligenes</name>
    <dbReference type="NCBI Taxonomy" id="43263"/>
    <lineage>
        <taxon>Bacteria</taxon>
        <taxon>Pseudomonadati</taxon>
        <taxon>Pseudomonadota</taxon>
        <taxon>Gammaproteobacteria</taxon>
        <taxon>Pseudomonadales</taxon>
        <taxon>Pseudomonadaceae</taxon>
        <taxon>Aquipseudomonas</taxon>
    </lineage>
</organism>
<sequence>MNAFIENHKYLAAAILFAALACGGVSSAQAEEVGKGVLIVRGGAANTDANYAKEEQDANGRLERVSALCASAGNQTAAALIATDTTRVWGPFMSGNTTTVINYGGHVLKDPLPGNPNHCLINGLKLGQIKGMWH</sequence>
<feature type="signal peptide" evidence="1">
    <location>
        <begin position="1"/>
        <end position="30"/>
    </location>
</feature>
<proteinExistence type="predicted"/>
<dbReference type="AlphaFoldDB" id="A0A1N6NII4"/>
<evidence type="ECO:0000313" key="3">
    <source>
        <dbReference type="Proteomes" id="UP000185841"/>
    </source>
</evidence>
<dbReference type="EMBL" id="FTMP01000001">
    <property type="protein sequence ID" value="SIP91871.1"/>
    <property type="molecule type" value="Genomic_DNA"/>
</dbReference>
<dbReference type="RefSeq" id="WP_076423634.1">
    <property type="nucleotide sequence ID" value="NZ_FTMP01000001.1"/>
</dbReference>
<protein>
    <submittedName>
        <fullName evidence="2">Uncharacterized protein</fullName>
    </submittedName>
</protein>
<reference evidence="2 3" key="1">
    <citation type="submission" date="2017-01" db="EMBL/GenBank/DDBJ databases">
        <authorList>
            <person name="Mah S.A."/>
            <person name="Swanson W.J."/>
            <person name="Moy G.W."/>
            <person name="Vacquier V.D."/>
        </authorList>
    </citation>
    <scope>NUCLEOTIDE SEQUENCE [LARGE SCALE GENOMIC DNA]</scope>
    <source>
        <strain evidence="2 3">RU36E</strain>
    </source>
</reference>
<gene>
    <name evidence="2" type="ORF">SAMN05878282_101328</name>
</gene>
<dbReference type="Proteomes" id="UP000185841">
    <property type="component" value="Unassembled WGS sequence"/>
</dbReference>
<feature type="chain" id="PRO_5012658691" evidence="1">
    <location>
        <begin position="31"/>
        <end position="134"/>
    </location>
</feature>
<accession>A0A1N6NII4</accession>
<evidence type="ECO:0000256" key="1">
    <source>
        <dbReference type="SAM" id="SignalP"/>
    </source>
</evidence>
<evidence type="ECO:0000313" key="2">
    <source>
        <dbReference type="EMBL" id="SIP91871.1"/>
    </source>
</evidence>